<dbReference type="EMBL" id="CP090145">
    <property type="protein sequence ID" value="UOX33066.1"/>
    <property type="molecule type" value="Genomic_DNA"/>
</dbReference>
<evidence type="ECO:0000259" key="1">
    <source>
        <dbReference type="Pfam" id="PF12680"/>
    </source>
</evidence>
<sequence>MTNKRKAKAYYTAVNAYDEATIEYMIHENYIQHNLKVPTGRAAFVAMLPKLKEHGSKIENIRMLEDGSHIIMHHKWKNATPLGCNEAVAFHIIRFDTFGIITEHWNVMTETTPLNPSKRSLFDGETKIKDKEKTAANKSTITALFNQLISKNINKTITSIPQYFKANFQQHHPQLVDGIPSLIKAIQDGVFFPHYKEQHAVFGEGNFVLSISEGIYAGKESALYDLFQMENGQIAAHWNIYQEIPTQDLANNNTMFNFQKTTKKSTQKPTVV</sequence>
<dbReference type="Proteomes" id="UP000830454">
    <property type="component" value="Chromosome"/>
</dbReference>
<organism evidence="2 3">
    <name type="scientific">Flavobacterium sediminilitoris</name>
    <dbReference type="NCBI Taxonomy" id="2024526"/>
    <lineage>
        <taxon>Bacteria</taxon>
        <taxon>Pseudomonadati</taxon>
        <taxon>Bacteroidota</taxon>
        <taxon>Flavobacteriia</taxon>
        <taxon>Flavobacteriales</taxon>
        <taxon>Flavobacteriaceae</taxon>
        <taxon>Flavobacterium</taxon>
    </lineage>
</organism>
<accession>A0ABY4HK83</accession>
<dbReference type="Gene3D" id="3.10.450.50">
    <property type="match status" value="2"/>
</dbReference>
<keyword evidence="3" id="KW-1185">Reference proteome</keyword>
<reference evidence="2" key="2">
    <citation type="submission" date="2022-04" db="EMBL/GenBank/DDBJ databases">
        <title>Complete Genome Sequence of Flavobacterium sediminilitoris YSM-43, Isolated from a Tidal Sediment.</title>
        <authorList>
            <person name="Lee P.A."/>
        </authorList>
    </citation>
    <scope>NUCLEOTIDE SEQUENCE</scope>
    <source>
        <strain evidence="2">YSM-43</strain>
    </source>
</reference>
<dbReference type="Pfam" id="PF12680">
    <property type="entry name" value="SnoaL_2"/>
    <property type="match status" value="1"/>
</dbReference>
<name>A0ABY4HK83_9FLAO</name>
<dbReference type="InterPro" id="IPR037401">
    <property type="entry name" value="SnoaL-like"/>
</dbReference>
<dbReference type="SUPFAM" id="SSF54427">
    <property type="entry name" value="NTF2-like"/>
    <property type="match status" value="2"/>
</dbReference>
<dbReference type="RefSeq" id="WP_246915804.1">
    <property type="nucleotide sequence ID" value="NZ_CP090145.1"/>
</dbReference>
<reference evidence="2" key="1">
    <citation type="submission" date="2021-12" db="EMBL/GenBank/DDBJ databases">
        <authorList>
            <person name="Cha I.-T."/>
            <person name="Lee K.-E."/>
            <person name="Park S.-J."/>
        </authorList>
    </citation>
    <scope>NUCLEOTIDE SEQUENCE</scope>
    <source>
        <strain evidence="2">YSM-43</strain>
    </source>
</reference>
<evidence type="ECO:0000313" key="2">
    <source>
        <dbReference type="EMBL" id="UOX33066.1"/>
    </source>
</evidence>
<evidence type="ECO:0000313" key="3">
    <source>
        <dbReference type="Proteomes" id="UP000830454"/>
    </source>
</evidence>
<gene>
    <name evidence="2" type="ORF">LXD69_13590</name>
</gene>
<feature type="domain" description="SnoaL-like" evidence="1">
    <location>
        <begin position="8"/>
        <end position="103"/>
    </location>
</feature>
<dbReference type="InterPro" id="IPR032710">
    <property type="entry name" value="NTF2-like_dom_sf"/>
</dbReference>
<protein>
    <submittedName>
        <fullName evidence="2">Nuclear transport factor 2 family protein</fullName>
    </submittedName>
</protein>
<proteinExistence type="predicted"/>